<name>A0ACC1QZB6_9HYPO</name>
<comment type="caution">
    <text evidence="1">The sequence shown here is derived from an EMBL/GenBank/DDBJ whole genome shotgun (WGS) entry which is preliminary data.</text>
</comment>
<organism evidence="1 2">
    <name type="scientific">Lecanicillium saksenae</name>
    <dbReference type="NCBI Taxonomy" id="468837"/>
    <lineage>
        <taxon>Eukaryota</taxon>
        <taxon>Fungi</taxon>
        <taxon>Dikarya</taxon>
        <taxon>Ascomycota</taxon>
        <taxon>Pezizomycotina</taxon>
        <taxon>Sordariomycetes</taxon>
        <taxon>Hypocreomycetidae</taxon>
        <taxon>Hypocreales</taxon>
        <taxon>Cordycipitaceae</taxon>
        <taxon>Lecanicillium</taxon>
    </lineage>
</organism>
<sequence length="293" mass="31573">MHLSAASVAVAFLAAPAASLSLLGISIPDGLFTGAWYGAPENDFKCVDAAGRNPVVLFHALGASREVDLNLLHQNLTREGWCVYAKTYGAPIQPPLLGGLINMTESAKEVGDFILEVARKTERKVDLVCHSEGGSHCLYVPMTQPNVAAVVEHTIALAPAVHGAHYLGAADFYQALPFPFPQLIKTAIGAVCAACIDLETRDGAIYRAFESSPKIVPSNIKATIIMSNYDTLVAPKTSRIQEPNVRNLLLQDYCPNDHSGHFNLAWTQSVWNIVKNELEEVDRPVVCDTGGPL</sequence>
<reference evidence="1" key="1">
    <citation type="submission" date="2022-07" db="EMBL/GenBank/DDBJ databases">
        <title>Genome Sequence of Lecanicillium saksenae.</title>
        <authorList>
            <person name="Buettner E."/>
        </authorList>
    </citation>
    <scope>NUCLEOTIDE SEQUENCE</scope>
    <source>
        <strain evidence="1">VT-O1</strain>
    </source>
</reference>
<dbReference type="Proteomes" id="UP001148737">
    <property type="component" value="Unassembled WGS sequence"/>
</dbReference>
<evidence type="ECO:0000313" key="1">
    <source>
        <dbReference type="EMBL" id="KAJ3494357.1"/>
    </source>
</evidence>
<protein>
    <submittedName>
        <fullName evidence="1">Uncharacterized protein</fullName>
    </submittedName>
</protein>
<proteinExistence type="predicted"/>
<gene>
    <name evidence="1" type="ORF">NLG97_g4133</name>
</gene>
<evidence type="ECO:0000313" key="2">
    <source>
        <dbReference type="Proteomes" id="UP001148737"/>
    </source>
</evidence>
<keyword evidence="2" id="KW-1185">Reference proteome</keyword>
<accession>A0ACC1QZB6</accession>
<dbReference type="EMBL" id="JANAKD010000386">
    <property type="protein sequence ID" value="KAJ3494357.1"/>
    <property type="molecule type" value="Genomic_DNA"/>
</dbReference>